<dbReference type="PANTHER" id="PTHR46042:SF1">
    <property type="entry name" value="DIPHTHINE METHYLTRANSFERASE"/>
    <property type="match status" value="1"/>
</dbReference>
<dbReference type="GO" id="GO:0017183">
    <property type="term" value="P:protein histidyl modification to diphthamide"/>
    <property type="evidence" value="ECO:0000318"/>
    <property type="project" value="GO_Central"/>
</dbReference>
<evidence type="ECO:0000313" key="10">
    <source>
        <dbReference type="Proteomes" id="UP000001514"/>
    </source>
</evidence>
<dbReference type="GO" id="GO:0005737">
    <property type="term" value="C:cytoplasm"/>
    <property type="evidence" value="ECO:0000318"/>
    <property type="project" value="GO_Central"/>
</dbReference>
<dbReference type="OMA" id="LVCCMYD"/>
<keyword evidence="4" id="KW-0378">Hydrolase</keyword>
<dbReference type="Pfam" id="PF00400">
    <property type="entry name" value="WD40"/>
    <property type="match status" value="1"/>
</dbReference>
<dbReference type="FunCoup" id="D8SKQ9">
    <property type="interactions" value="3950"/>
</dbReference>
<dbReference type="KEGG" id="smo:SELMODRAFT_119414"/>
<evidence type="ECO:0000256" key="5">
    <source>
        <dbReference type="ARBA" id="ARBA00038092"/>
    </source>
</evidence>
<dbReference type="SUPFAM" id="SSF50978">
    <property type="entry name" value="WD40 repeat-like"/>
    <property type="match status" value="1"/>
</dbReference>
<feature type="repeat" description="WD" evidence="8">
    <location>
        <begin position="210"/>
        <end position="243"/>
    </location>
</feature>
<dbReference type="STRING" id="88036.D8SKQ9"/>
<evidence type="ECO:0000256" key="4">
    <source>
        <dbReference type="ARBA" id="ARBA00022801"/>
    </source>
</evidence>
<dbReference type="PROSITE" id="PS50082">
    <property type="entry name" value="WD_REPEATS_2"/>
    <property type="match status" value="1"/>
</dbReference>
<dbReference type="InParanoid" id="D8SKQ9"/>
<dbReference type="EMBL" id="GL377625">
    <property type="protein sequence ID" value="EFJ14892.1"/>
    <property type="molecule type" value="Genomic_DNA"/>
</dbReference>
<dbReference type="SMART" id="SM00320">
    <property type="entry name" value="WD40"/>
    <property type="match status" value="5"/>
</dbReference>
<comment type="similarity">
    <text evidence="5">Belongs to the DPH7 family.</text>
</comment>
<evidence type="ECO:0000256" key="8">
    <source>
        <dbReference type="PROSITE-ProRule" id="PRU00221"/>
    </source>
</evidence>
<dbReference type="eggNOG" id="KOG0280">
    <property type="taxonomic scope" value="Eukaryota"/>
</dbReference>
<dbReference type="InterPro" id="IPR036322">
    <property type="entry name" value="WD40_repeat_dom_sf"/>
</dbReference>
<comment type="catalytic activity">
    <reaction evidence="7">
        <text>diphthine methyl ester-[translation elongation factor 2] + H2O = diphthine-[translation elongation factor 2] + methanol + H(+)</text>
        <dbReference type="Rhea" id="RHEA:42656"/>
        <dbReference type="Rhea" id="RHEA-COMP:10172"/>
        <dbReference type="Rhea" id="RHEA-COMP:10173"/>
        <dbReference type="ChEBI" id="CHEBI:15377"/>
        <dbReference type="ChEBI" id="CHEBI:15378"/>
        <dbReference type="ChEBI" id="CHEBI:17790"/>
        <dbReference type="ChEBI" id="CHEBI:79005"/>
        <dbReference type="ChEBI" id="CHEBI:82696"/>
        <dbReference type="EC" id="3.1.1.97"/>
    </reaction>
</comment>
<evidence type="ECO:0000256" key="7">
    <source>
        <dbReference type="ARBA" id="ARBA00047551"/>
    </source>
</evidence>
<dbReference type="InterPro" id="IPR015943">
    <property type="entry name" value="WD40/YVTN_repeat-like_dom_sf"/>
</dbReference>
<proteinExistence type="inferred from homology"/>
<dbReference type="PROSITE" id="PS50294">
    <property type="entry name" value="WD_REPEATS_REGION"/>
    <property type="match status" value="1"/>
</dbReference>
<dbReference type="GO" id="GO:0061685">
    <property type="term" value="F:diphthine methylesterase activity"/>
    <property type="evidence" value="ECO:0000318"/>
    <property type="project" value="GO_Central"/>
</dbReference>
<evidence type="ECO:0000256" key="3">
    <source>
        <dbReference type="ARBA" id="ARBA00022737"/>
    </source>
</evidence>
<dbReference type="Gramene" id="EFJ14892">
    <property type="protein sequence ID" value="EFJ14892"/>
    <property type="gene ID" value="SELMODRAFT_119414"/>
</dbReference>
<evidence type="ECO:0000313" key="9">
    <source>
        <dbReference type="EMBL" id="EFJ14892.1"/>
    </source>
</evidence>
<keyword evidence="3" id="KW-0677">Repeat</keyword>
<gene>
    <name evidence="9" type="ORF">SELMODRAFT_119414</name>
</gene>
<dbReference type="InterPro" id="IPR052415">
    <property type="entry name" value="Diphthine_MTase"/>
</dbReference>
<sequence length="340" mass="37515">MDAVELDGNADAVEFCPVRSHSHALAAATYNLVEATPESPARRLGSVSLFEVIADPNPRLRLVDRKKTSGVFDIRWRPSNQGNDAVLAQAGADGVLTMYALQGSDSNSLEKFTELEVCDSAMCLSVDWNPFATSSQQELVVSHSNGSISLVSMSRERLELDRSWEAHGFEAWTATYDAWIQGLVYTGGDDSQFCGWDLRASLDSPVFRDAKSHEMGVCCVQSNPLWENVVATGSYDERLRLWDARMAHRPFATHKIGLGGGVWRLKWHPVDKGTLVAACMHSGFAIVAVDEQRDVGVGVVKEYKEHKSLAYGVDWSKNNESLPLVASCSFYDNALHLWKS</sequence>
<dbReference type="Gene3D" id="2.130.10.10">
    <property type="entry name" value="YVTN repeat-like/Quinoprotein amine dehydrogenase"/>
    <property type="match status" value="1"/>
</dbReference>
<keyword evidence="10" id="KW-1185">Reference proteome</keyword>
<comment type="pathway">
    <text evidence="1">Protein modification; peptidyl-diphthamide biosynthesis.</text>
</comment>
<evidence type="ECO:0000256" key="6">
    <source>
        <dbReference type="ARBA" id="ARBA00039131"/>
    </source>
</evidence>
<organism evidence="10">
    <name type="scientific">Selaginella moellendorffii</name>
    <name type="common">Spikemoss</name>
    <dbReference type="NCBI Taxonomy" id="88036"/>
    <lineage>
        <taxon>Eukaryota</taxon>
        <taxon>Viridiplantae</taxon>
        <taxon>Streptophyta</taxon>
        <taxon>Embryophyta</taxon>
        <taxon>Tracheophyta</taxon>
        <taxon>Lycopodiopsida</taxon>
        <taxon>Selaginellales</taxon>
        <taxon>Selaginellaceae</taxon>
        <taxon>Selaginella</taxon>
    </lineage>
</organism>
<evidence type="ECO:0000256" key="1">
    <source>
        <dbReference type="ARBA" id="ARBA00005156"/>
    </source>
</evidence>
<name>D8SKQ9_SELML</name>
<dbReference type="InterPro" id="IPR001680">
    <property type="entry name" value="WD40_rpt"/>
</dbReference>
<reference evidence="9 10" key="1">
    <citation type="journal article" date="2011" name="Science">
        <title>The Selaginella genome identifies genetic changes associated with the evolution of vascular plants.</title>
        <authorList>
            <person name="Banks J.A."/>
            <person name="Nishiyama T."/>
            <person name="Hasebe M."/>
            <person name="Bowman J.L."/>
            <person name="Gribskov M."/>
            <person name="dePamphilis C."/>
            <person name="Albert V.A."/>
            <person name="Aono N."/>
            <person name="Aoyama T."/>
            <person name="Ambrose B.A."/>
            <person name="Ashton N.W."/>
            <person name="Axtell M.J."/>
            <person name="Barker E."/>
            <person name="Barker M.S."/>
            <person name="Bennetzen J.L."/>
            <person name="Bonawitz N.D."/>
            <person name="Chapple C."/>
            <person name="Cheng C."/>
            <person name="Correa L.G."/>
            <person name="Dacre M."/>
            <person name="DeBarry J."/>
            <person name="Dreyer I."/>
            <person name="Elias M."/>
            <person name="Engstrom E.M."/>
            <person name="Estelle M."/>
            <person name="Feng L."/>
            <person name="Finet C."/>
            <person name="Floyd S.K."/>
            <person name="Frommer W.B."/>
            <person name="Fujita T."/>
            <person name="Gramzow L."/>
            <person name="Gutensohn M."/>
            <person name="Harholt J."/>
            <person name="Hattori M."/>
            <person name="Heyl A."/>
            <person name="Hirai T."/>
            <person name="Hiwatashi Y."/>
            <person name="Ishikawa M."/>
            <person name="Iwata M."/>
            <person name="Karol K.G."/>
            <person name="Koehler B."/>
            <person name="Kolukisaoglu U."/>
            <person name="Kubo M."/>
            <person name="Kurata T."/>
            <person name="Lalonde S."/>
            <person name="Li K."/>
            <person name="Li Y."/>
            <person name="Litt A."/>
            <person name="Lyons E."/>
            <person name="Manning G."/>
            <person name="Maruyama T."/>
            <person name="Michael T.P."/>
            <person name="Mikami K."/>
            <person name="Miyazaki S."/>
            <person name="Morinaga S."/>
            <person name="Murata T."/>
            <person name="Mueller-Roeber B."/>
            <person name="Nelson D.R."/>
            <person name="Obara M."/>
            <person name="Oguri Y."/>
            <person name="Olmstead R.G."/>
            <person name="Onodera N."/>
            <person name="Petersen B.L."/>
            <person name="Pils B."/>
            <person name="Prigge M."/>
            <person name="Rensing S.A."/>
            <person name="Riano-Pachon D.M."/>
            <person name="Roberts A.W."/>
            <person name="Sato Y."/>
            <person name="Scheller H.V."/>
            <person name="Schulz B."/>
            <person name="Schulz C."/>
            <person name="Shakirov E.V."/>
            <person name="Shibagaki N."/>
            <person name="Shinohara N."/>
            <person name="Shippen D.E."/>
            <person name="Soerensen I."/>
            <person name="Sotooka R."/>
            <person name="Sugimoto N."/>
            <person name="Sugita M."/>
            <person name="Sumikawa N."/>
            <person name="Tanurdzic M."/>
            <person name="Theissen G."/>
            <person name="Ulvskov P."/>
            <person name="Wakazuki S."/>
            <person name="Weng J.K."/>
            <person name="Willats W.W."/>
            <person name="Wipf D."/>
            <person name="Wolf P.G."/>
            <person name="Yang L."/>
            <person name="Zimmer A.D."/>
            <person name="Zhu Q."/>
            <person name="Mitros T."/>
            <person name="Hellsten U."/>
            <person name="Loque D."/>
            <person name="Otillar R."/>
            <person name="Salamov A."/>
            <person name="Schmutz J."/>
            <person name="Shapiro H."/>
            <person name="Lindquist E."/>
            <person name="Lucas S."/>
            <person name="Rokhsar D."/>
            <person name="Grigoriev I.V."/>
        </authorList>
    </citation>
    <scope>NUCLEOTIDE SEQUENCE [LARGE SCALE GENOMIC DNA]</scope>
</reference>
<evidence type="ECO:0000256" key="2">
    <source>
        <dbReference type="ARBA" id="ARBA00022574"/>
    </source>
</evidence>
<dbReference type="PANTHER" id="PTHR46042">
    <property type="entry name" value="DIPHTHINE METHYLTRANSFERASE"/>
    <property type="match status" value="1"/>
</dbReference>
<dbReference type="HOGENOM" id="CLU_036100_2_0_1"/>
<protein>
    <recommendedName>
        <fullName evidence="6">methylated diphthine methylhydrolase</fullName>
        <ecNumber evidence="6">3.1.1.97</ecNumber>
    </recommendedName>
</protein>
<dbReference type="EC" id="3.1.1.97" evidence="6"/>
<keyword evidence="2 8" id="KW-0853">WD repeat</keyword>
<dbReference type="AlphaFoldDB" id="D8SKQ9"/>
<dbReference type="Proteomes" id="UP000001514">
    <property type="component" value="Unassembled WGS sequence"/>
</dbReference>
<accession>D8SKQ9</accession>